<evidence type="ECO:0000313" key="4">
    <source>
        <dbReference type="Proteomes" id="UP000264071"/>
    </source>
</evidence>
<protein>
    <recommendedName>
        <fullName evidence="2">AB hydrolase-1 domain-containing protein</fullName>
    </recommendedName>
</protein>
<proteinExistence type="predicted"/>
<dbReference type="Proteomes" id="UP000264071">
    <property type="component" value="Unassembled WGS sequence"/>
</dbReference>
<organism evidence="3 4">
    <name type="scientific">Gemmatimonas aurantiaca</name>
    <dbReference type="NCBI Taxonomy" id="173480"/>
    <lineage>
        <taxon>Bacteria</taxon>
        <taxon>Pseudomonadati</taxon>
        <taxon>Gemmatimonadota</taxon>
        <taxon>Gemmatimonadia</taxon>
        <taxon>Gemmatimonadales</taxon>
        <taxon>Gemmatimonadaceae</taxon>
        <taxon>Gemmatimonas</taxon>
    </lineage>
</organism>
<dbReference type="EMBL" id="DPIY01000010">
    <property type="protein sequence ID" value="HCT57654.1"/>
    <property type="molecule type" value="Genomic_DNA"/>
</dbReference>
<comment type="caution">
    <text evidence="3">The sequence shown here is derived from an EMBL/GenBank/DDBJ whole genome shotgun (WGS) entry which is preliminary data.</text>
</comment>
<feature type="chain" id="PRO_5017554370" description="AB hydrolase-1 domain-containing protein" evidence="1">
    <location>
        <begin position="24"/>
        <end position="365"/>
    </location>
</feature>
<dbReference type="SUPFAM" id="SSF53474">
    <property type="entry name" value="alpha/beta-Hydrolases"/>
    <property type="match status" value="1"/>
</dbReference>
<dbReference type="Pfam" id="PF12697">
    <property type="entry name" value="Abhydrolase_6"/>
    <property type="match status" value="1"/>
</dbReference>
<evidence type="ECO:0000313" key="3">
    <source>
        <dbReference type="EMBL" id="HCT57654.1"/>
    </source>
</evidence>
<evidence type="ECO:0000259" key="2">
    <source>
        <dbReference type="Pfam" id="PF12697"/>
    </source>
</evidence>
<dbReference type="InterPro" id="IPR029058">
    <property type="entry name" value="AB_hydrolase_fold"/>
</dbReference>
<dbReference type="Gene3D" id="3.40.50.1820">
    <property type="entry name" value="alpha/beta hydrolase"/>
    <property type="match status" value="1"/>
</dbReference>
<evidence type="ECO:0000256" key="1">
    <source>
        <dbReference type="SAM" id="SignalP"/>
    </source>
</evidence>
<sequence length="365" mass="38522">MPIVSTAALASVLAAFSVPTVVAPAVTPPAPAVAAAPCTLVAHHCERWITFGKGPARSMVYATYALDVANPNLTRALIMVHGAGRNADHYFETSTAAGFLAGALDNTMIISPRFIAGQDKPSANEVMWPEGGTSWRAGGFSPNNPTISSFDFVDELVKKLSDKKIFPKLTKIVIAGHSAGGQLATRYGMVNKVHNTPGVELSYVVANPSSYAWPSAIRPLPTGHANPVDADKAALGNDGEEVHSNFTFGAADAAKAPNFNRWPAGLENLAGYSAGMDTAQLVKQLVARPVTYLLGQVDVLPLGGFDSSPNAMAQGPTRRARGEAFFKYVNEKLGAKHQAIIVSECGHNARCVFTTDVVLPVIFPK</sequence>
<dbReference type="OMA" id="FPVYANH"/>
<feature type="domain" description="AB hydrolase-1" evidence="2">
    <location>
        <begin position="77"/>
        <end position="351"/>
    </location>
</feature>
<accession>A0A3D4VA04</accession>
<dbReference type="PANTHER" id="PTHR35560">
    <property type="entry name" value="BLL0132 PROTEIN"/>
    <property type="match status" value="1"/>
</dbReference>
<dbReference type="AlphaFoldDB" id="A0A3D4VA04"/>
<dbReference type="PANTHER" id="PTHR35560:SF3">
    <property type="entry name" value="PEPTIDASE S9 PROLYL OLIGOPEPTIDASE CATALYTIC DOMAIN-CONTAINING PROTEIN"/>
    <property type="match status" value="1"/>
</dbReference>
<name>A0A3D4VA04_9BACT</name>
<feature type="signal peptide" evidence="1">
    <location>
        <begin position="1"/>
        <end position="23"/>
    </location>
</feature>
<gene>
    <name evidence="3" type="ORF">DGD08_10685</name>
</gene>
<dbReference type="InterPro" id="IPR000073">
    <property type="entry name" value="AB_hydrolase_1"/>
</dbReference>
<reference evidence="3 4" key="1">
    <citation type="journal article" date="2018" name="Nat. Biotechnol.">
        <title>A standardized bacterial taxonomy based on genome phylogeny substantially revises the tree of life.</title>
        <authorList>
            <person name="Parks D.H."/>
            <person name="Chuvochina M."/>
            <person name="Waite D.W."/>
            <person name="Rinke C."/>
            <person name="Skarshewski A."/>
            <person name="Chaumeil P.A."/>
            <person name="Hugenholtz P."/>
        </authorList>
    </citation>
    <scope>NUCLEOTIDE SEQUENCE [LARGE SCALE GENOMIC DNA]</scope>
    <source>
        <strain evidence="3">UBA8844</strain>
    </source>
</reference>
<keyword evidence="1" id="KW-0732">Signal</keyword>